<comment type="caution">
    <text evidence="1">The sequence shown here is derived from an EMBL/GenBank/DDBJ whole genome shotgun (WGS) entry which is preliminary data.</text>
</comment>
<dbReference type="Proteomes" id="UP001497680">
    <property type="component" value="Unassembled WGS sequence"/>
</dbReference>
<organism evidence="1 2">
    <name type="scientific">Hypoxylon rubiginosum</name>
    <dbReference type="NCBI Taxonomy" id="110542"/>
    <lineage>
        <taxon>Eukaryota</taxon>
        <taxon>Fungi</taxon>
        <taxon>Dikarya</taxon>
        <taxon>Ascomycota</taxon>
        <taxon>Pezizomycotina</taxon>
        <taxon>Sordariomycetes</taxon>
        <taxon>Xylariomycetidae</taxon>
        <taxon>Xylariales</taxon>
        <taxon>Hypoxylaceae</taxon>
        <taxon>Hypoxylon</taxon>
    </lineage>
</organism>
<evidence type="ECO:0000313" key="1">
    <source>
        <dbReference type="EMBL" id="KAI6083301.1"/>
    </source>
</evidence>
<gene>
    <name evidence="1" type="ORF">F4821DRAFT_245100</name>
</gene>
<dbReference type="EMBL" id="MU394354">
    <property type="protein sequence ID" value="KAI6083301.1"/>
    <property type="molecule type" value="Genomic_DNA"/>
</dbReference>
<keyword evidence="2" id="KW-1185">Reference proteome</keyword>
<accession>A0ACC0CSD8</accession>
<protein>
    <submittedName>
        <fullName evidence="1">Uncharacterized protein</fullName>
    </submittedName>
</protein>
<reference evidence="1 2" key="1">
    <citation type="journal article" date="2022" name="New Phytol.">
        <title>Ecological generalism drives hyperdiversity of secondary metabolite gene clusters in xylarialean endophytes.</title>
        <authorList>
            <person name="Franco M.E.E."/>
            <person name="Wisecaver J.H."/>
            <person name="Arnold A.E."/>
            <person name="Ju Y.M."/>
            <person name="Slot J.C."/>
            <person name="Ahrendt S."/>
            <person name="Moore L.P."/>
            <person name="Eastman K.E."/>
            <person name="Scott K."/>
            <person name="Konkel Z."/>
            <person name="Mondo S.J."/>
            <person name="Kuo A."/>
            <person name="Hayes R.D."/>
            <person name="Haridas S."/>
            <person name="Andreopoulos B."/>
            <person name="Riley R."/>
            <person name="LaButti K."/>
            <person name="Pangilinan J."/>
            <person name="Lipzen A."/>
            <person name="Amirebrahimi M."/>
            <person name="Yan J."/>
            <person name="Adam C."/>
            <person name="Keymanesh K."/>
            <person name="Ng V."/>
            <person name="Louie K."/>
            <person name="Northen T."/>
            <person name="Drula E."/>
            <person name="Henrissat B."/>
            <person name="Hsieh H.M."/>
            <person name="Youens-Clark K."/>
            <person name="Lutzoni F."/>
            <person name="Miadlikowska J."/>
            <person name="Eastwood D.C."/>
            <person name="Hamelin R.C."/>
            <person name="Grigoriev I.V."/>
            <person name="U'Ren J.M."/>
        </authorList>
    </citation>
    <scope>NUCLEOTIDE SEQUENCE [LARGE SCALE GENOMIC DNA]</scope>
    <source>
        <strain evidence="1 2">ER1909</strain>
    </source>
</reference>
<evidence type="ECO:0000313" key="2">
    <source>
        <dbReference type="Proteomes" id="UP001497680"/>
    </source>
</evidence>
<name>A0ACC0CSD8_9PEZI</name>
<sequence>MCQQEKPQSFKDHEFFLPFHDCPVENVIDSRYNNPRHPGINRKHWCLLGDIIQADIFLRPWIVAKDHLGQPFVVAFYSDDEKDMSRILKNFKIGNTIALFYPQQHGFLDGTTGVRVEESDKVLIIPLGFKDVIKMNEQVIAYTPDDDLPRRCHGCDEAKEGLNKCAGCMLFHYCNKDCQAKAWNEKEHKKFCKVLKDKNIQQMLFLKYSTHTRDVTFY</sequence>
<proteinExistence type="predicted"/>